<reference evidence="2 3" key="1">
    <citation type="submission" date="2016-10" db="EMBL/GenBank/DDBJ databases">
        <authorList>
            <person name="de Groot N.N."/>
        </authorList>
    </citation>
    <scope>NUCLEOTIDE SEQUENCE [LARGE SCALE GENOMIC DNA]</scope>
    <source>
        <strain evidence="2 3">DSM 45514</strain>
    </source>
</reference>
<dbReference type="Proteomes" id="UP000199387">
    <property type="component" value="Unassembled WGS sequence"/>
</dbReference>
<proteinExistence type="predicted"/>
<dbReference type="SUPFAM" id="SSF55347">
    <property type="entry name" value="Glyceraldehyde-3-phosphate dehydrogenase-like, C-terminal domain"/>
    <property type="match status" value="1"/>
</dbReference>
<dbReference type="EMBL" id="FMZA01000006">
    <property type="protein sequence ID" value="SDC34226.1"/>
    <property type="molecule type" value="Genomic_DNA"/>
</dbReference>
<dbReference type="PANTHER" id="PTHR43377:SF1">
    <property type="entry name" value="BILIVERDIN REDUCTASE A"/>
    <property type="match status" value="1"/>
</dbReference>
<accession>A0A1G6KV22</accession>
<feature type="domain" description="Gfo/Idh/MocA-like oxidoreductase N-terminal" evidence="1">
    <location>
        <begin position="7"/>
        <end position="122"/>
    </location>
</feature>
<dbReference type="InterPro" id="IPR036291">
    <property type="entry name" value="NAD(P)-bd_dom_sf"/>
</dbReference>
<dbReference type="SUPFAM" id="SSF51735">
    <property type="entry name" value="NAD(P)-binding Rossmann-fold domains"/>
    <property type="match status" value="1"/>
</dbReference>
<dbReference type="PANTHER" id="PTHR43377">
    <property type="entry name" value="BILIVERDIN REDUCTASE A"/>
    <property type="match status" value="1"/>
</dbReference>
<evidence type="ECO:0000259" key="1">
    <source>
        <dbReference type="Pfam" id="PF01408"/>
    </source>
</evidence>
<evidence type="ECO:0000313" key="2">
    <source>
        <dbReference type="EMBL" id="SDC34226.1"/>
    </source>
</evidence>
<dbReference type="Gene3D" id="3.40.50.720">
    <property type="entry name" value="NAD(P)-binding Rossmann-like Domain"/>
    <property type="match status" value="1"/>
</dbReference>
<dbReference type="Gene3D" id="3.30.360.10">
    <property type="entry name" value="Dihydrodipicolinate Reductase, domain 2"/>
    <property type="match status" value="1"/>
</dbReference>
<dbReference type="Pfam" id="PF01408">
    <property type="entry name" value="GFO_IDH_MocA"/>
    <property type="match status" value="1"/>
</dbReference>
<dbReference type="AlphaFoldDB" id="A0A1G6KV22"/>
<dbReference type="InterPro" id="IPR000683">
    <property type="entry name" value="Gfo/Idh/MocA-like_OxRdtase_N"/>
</dbReference>
<protein>
    <submittedName>
        <fullName evidence="2">Oxidoreductase family, NAD-binding Rossmann fold</fullName>
    </submittedName>
</protein>
<organism evidence="2 3">
    <name type="scientific">Melghirimyces thermohalophilus</name>
    <dbReference type="NCBI Taxonomy" id="1236220"/>
    <lineage>
        <taxon>Bacteria</taxon>
        <taxon>Bacillati</taxon>
        <taxon>Bacillota</taxon>
        <taxon>Bacilli</taxon>
        <taxon>Bacillales</taxon>
        <taxon>Thermoactinomycetaceae</taxon>
        <taxon>Melghirimyces</taxon>
    </lineage>
</organism>
<gene>
    <name evidence="2" type="ORF">SAMN04488112_106149</name>
</gene>
<dbReference type="RefSeq" id="WP_091567705.1">
    <property type="nucleotide sequence ID" value="NZ_FMZA01000006.1"/>
</dbReference>
<dbReference type="GO" id="GO:0000166">
    <property type="term" value="F:nucleotide binding"/>
    <property type="evidence" value="ECO:0007669"/>
    <property type="project" value="InterPro"/>
</dbReference>
<dbReference type="STRING" id="1236220.SAMN04488112_106149"/>
<name>A0A1G6KV22_9BACL</name>
<evidence type="ECO:0000313" key="3">
    <source>
        <dbReference type="Proteomes" id="UP000199387"/>
    </source>
</evidence>
<sequence length="323" mass="36654">MSPKNIAIGLIGAGYMGEKHLRHLTSLPDVDVVGVFDPIQAKAHTLAAKYKVPQAPQLRKMLEEAAAVVICVPTTAHYEVAAEAIRQNCHVFVEKPFTHTVSEATALCRLADLHGVHVQVGHVERFNPVVRTLLRSVQYERLVMGEFYRYAPLRKNIDADVLLTLMVHDLDLLLHIANRIKVSPRKIQASGQVIYPKEMNRELIDNAMVHIPFDGPFQAAIHAVRTGGLHRREIILTETDQTWVADLLHQRLDRFTRSGRYTHHVDTQRIEVPNISPLSEEIKEFVTVVKTGRPPEVSQHDGLRVMKWVDRIRSQMVKRSDNK</sequence>
<dbReference type="InterPro" id="IPR051450">
    <property type="entry name" value="Gfo/Idh/MocA_Oxidoreductases"/>
</dbReference>
<dbReference type="OrthoDB" id="9815825at2"/>
<keyword evidence="3" id="KW-1185">Reference proteome</keyword>